<dbReference type="CDD" id="cd18439">
    <property type="entry name" value="BRCT_BRC1_like_rpt6"/>
    <property type="match status" value="1"/>
</dbReference>
<dbReference type="Proteomes" id="UP000256645">
    <property type="component" value="Unassembled WGS sequence"/>
</dbReference>
<name>A0A3D8QWV5_9HELO</name>
<feature type="region of interest" description="Disordered" evidence="1">
    <location>
        <begin position="468"/>
        <end position="542"/>
    </location>
</feature>
<dbReference type="SUPFAM" id="SSF52113">
    <property type="entry name" value="BRCT domain"/>
    <property type="match status" value="5"/>
</dbReference>
<dbReference type="CDD" id="cd18438">
    <property type="entry name" value="BRCT_BRC1_like_rpt4"/>
    <property type="match status" value="1"/>
</dbReference>
<evidence type="ECO:0000259" key="2">
    <source>
        <dbReference type="PROSITE" id="PS50172"/>
    </source>
</evidence>
<dbReference type="CDD" id="cd18436">
    <property type="entry name" value="BRCT_BRC1_like_rpt2"/>
    <property type="match status" value="1"/>
</dbReference>
<dbReference type="Pfam" id="PF16770">
    <property type="entry name" value="RTT107_BRCT_5"/>
    <property type="match status" value="1"/>
</dbReference>
<comment type="caution">
    <text evidence="3">The sequence shown here is derived from an EMBL/GenBank/DDBJ whole genome shotgun (WGS) entry which is preliminary data.</text>
</comment>
<dbReference type="EMBL" id="PDLM01000011">
    <property type="protein sequence ID" value="RDW66180.1"/>
    <property type="molecule type" value="Genomic_DNA"/>
</dbReference>
<dbReference type="FunFam" id="3.40.50.10190:FF:000048">
    <property type="entry name" value="DNA repair protein Rtt107"/>
    <property type="match status" value="1"/>
</dbReference>
<feature type="domain" description="BRCT" evidence="2">
    <location>
        <begin position="6"/>
        <end position="102"/>
    </location>
</feature>
<dbReference type="InterPro" id="IPR053036">
    <property type="entry name" value="CellCycle_DNARepair_Reg"/>
</dbReference>
<dbReference type="Gene3D" id="3.40.50.10190">
    <property type="entry name" value="BRCT domain"/>
    <property type="match status" value="5"/>
</dbReference>
<feature type="region of interest" description="Disordered" evidence="1">
    <location>
        <begin position="204"/>
        <end position="230"/>
    </location>
</feature>
<dbReference type="GO" id="GO:0005634">
    <property type="term" value="C:nucleus"/>
    <property type="evidence" value="ECO:0007669"/>
    <property type="project" value="TreeGrafter"/>
</dbReference>
<feature type="compositionally biased region" description="Acidic residues" evidence="1">
    <location>
        <begin position="590"/>
        <end position="603"/>
    </location>
</feature>
<protein>
    <recommendedName>
        <fullName evidence="2">BRCT domain-containing protein</fullName>
    </recommendedName>
</protein>
<feature type="compositionally biased region" description="Low complexity" evidence="1">
    <location>
        <begin position="504"/>
        <end position="514"/>
    </location>
</feature>
<feature type="domain" description="BRCT" evidence="2">
    <location>
        <begin position="732"/>
        <end position="846"/>
    </location>
</feature>
<dbReference type="CDD" id="cd18437">
    <property type="entry name" value="BRCT_BRC1_like_rpt3"/>
    <property type="match status" value="1"/>
</dbReference>
<evidence type="ECO:0000256" key="1">
    <source>
        <dbReference type="SAM" id="MobiDB-lite"/>
    </source>
</evidence>
<dbReference type="OrthoDB" id="342264at2759"/>
<dbReference type="Pfam" id="PF12738">
    <property type="entry name" value="PTCB-BRCT"/>
    <property type="match status" value="1"/>
</dbReference>
<dbReference type="GO" id="GO:0035361">
    <property type="term" value="C:Cul8-RING ubiquitin ligase complex"/>
    <property type="evidence" value="ECO:0007669"/>
    <property type="project" value="TreeGrafter"/>
</dbReference>
<feature type="compositionally biased region" description="Pro residues" evidence="1">
    <location>
        <begin position="221"/>
        <end position="230"/>
    </location>
</feature>
<dbReference type="InterPro" id="IPR036420">
    <property type="entry name" value="BRCT_dom_sf"/>
</dbReference>
<proteinExistence type="predicted"/>
<feature type="domain" description="BRCT" evidence="2">
    <location>
        <begin position="623"/>
        <end position="709"/>
    </location>
</feature>
<dbReference type="GO" id="GO:0006302">
    <property type="term" value="P:double-strand break repair"/>
    <property type="evidence" value="ECO:0007669"/>
    <property type="project" value="TreeGrafter"/>
</dbReference>
<feature type="domain" description="BRCT" evidence="2">
    <location>
        <begin position="96"/>
        <end position="193"/>
    </location>
</feature>
<organism evidence="3 4">
    <name type="scientific">Coleophoma cylindrospora</name>
    <dbReference type="NCBI Taxonomy" id="1849047"/>
    <lineage>
        <taxon>Eukaryota</taxon>
        <taxon>Fungi</taxon>
        <taxon>Dikarya</taxon>
        <taxon>Ascomycota</taxon>
        <taxon>Pezizomycotina</taxon>
        <taxon>Leotiomycetes</taxon>
        <taxon>Helotiales</taxon>
        <taxon>Dermateaceae</taxon>
        <taxon>Coleophoma</taxon>
    </lineage>
</organism>
<dbReference type="STRING" id="1849047.A0A3D8QWV5"/>
<dbReference type="PANTHER" id="PTHR47667:SF1">
    <property type="entry name" value="REGULATOR OF TY1 TRANSPOSITION PROTEIN 107"/>
    <property type="match status" value="1"/>
</dbReference>
<dbReference type="GO" id="GO:1990683">
    <property type="term" value="P:DNA double-strand break attachment to nuclear envelope"/>
    <property type="evidence" value="ECO:0007669"/>
    <property type="project" value="TreeGrafter"/>
</dbReference>
<feature type="compositionally biased region" description="Basic and acidic residues" evidence="1">
    <location>
        <begin position="570"/>
        <end position="589"/>
    </location>
</feature>
<dbReference type="PANTHER" id="PTHR47667">
    <property type="entry name" value="REGULATOR OF TY1 TRANSPOSITION PROTEIN 107"/>
    <property type="match status" value="1"/>
</dbReference>
<gene>
    <name evidence="3" type="ORF">BP6252_09815</name>
</gene>
<sequence>MAEAKETPPIFEDCIFAIVISKEVTNNLAKELKTSLQDHGGEVVIVSNGSIDINEITHIISSTSDFPQYENARLQMLPVVTPSWVSSSLMRNKQSPIRPYTPDTRLFFSGVHLSCADIPTGDRDAITGAVLALGGMESSAVTRLTTHICALSLEHPKCQTALSKKLKCKIVLPHWFDDCLKLGKAIDSKPYEFPNPEIFEKKAHDNLPVPHSPSVEGATSPEPPGLLAPPALPSTRQLKVFEDRRVMLSNDLGLSPYLRQILESLVQGGKGSIVTSVHEADMYVCKYRDGRDYVFASRFGIDVGNLSWLYFLIANNEWTSPLKRLLHYPLPRDGIPGFKNFKITLSNYGGEARIYLENLVVAAGCEFTKSMKQDNTHLITARKNSEKCTAAEEWNINMVNHLWIEESYAKCQVQALTTSRYTHFPPRTNLGEVIGQTQFDLETLRTNYFPRDPTPRPEDPVVLRTLKNGQGSTEAGGNDDSDAMQVDKQPFAKPTPRRMPKTPAPTRTFAATTPSNRRSSTEKENDTPSSTSSRSAKDRAVSKLHELAPDIALYEKEKKRVGKGVWGGKRAADQIDRERKSKEPSKTPSDDEEEAEDSSEDEVPGPATKKVKTNAPKARPPIDIRLIITGYKRWLGSPNKEDLEKKRLRDMGILVISDTLTCTHMAAPAAVRTQKFLCALAAGPTIVSAEFVDKCLDDKEVPDVKDFLLRDKAFEEKNGNSITKVVQRARKNKRKLLHNVPVYCTADIGKGLPETYESIVKANGGLFSLYRGRGGMAIKPTNPEDDIGGGEPVYLITGLKPEERKLWPKFEEMVRAGNMEPRIVMAEWLLDTAMSQVLSWSDDYLTNK</sequence>
<dbReference type="SMART" id="SM00292">
    <property type="entry name" value="BRCT"/>
    <property type="match status" value="6"/>
</dbReference>
<feature type="region of interest" description="Disordered" evidence="1">
    <location>
        <begin position="560"/>
        <end position="616"/>
    </location>
</feature>
<keyword evidence="4" id="KW-1185">Reference proteome</keyword>
<feature type="domain" description="BRCT" evidence="2">
    <location>
        <begin position="338"/>
        <end position="410"/>
    </location>
</feature>
<accession>A0A3D8QWV5</accession>
<reference evidence="3 4" key="1">
    <citation type="journal article" date="2018" name="IMA Fungus">
        <title>IMA Genome-F 9: Draft genome sequence of Annulohypoxylon stygium, Aspergillus mulundensis, Berkeleyomyces basicola (syn. Thielaviopsis basicola), Ceratocystis smalleyi, two Cercospora beticola strains, Coleophoma cylindrospora, Fusarium fracticaudum, Phialophora cf. hyalina, and Morchella septimelata.</title>
        <authorList>
            <person name="Wingfield B.D."/>
            <person name="Bills G.F."/>
            <person name="Dong Y."/>
            <person name="Huang W."/>
            <person name="Nel W.J."/>
            <person name="Swalarsk-Parry B.S."/>
            <person name="Vaghefi N."/>
            <person name="Wilken P.M."/>
            <person name="An Z."/>
            <person name="de Beer Z.W."/>
            <person name="De Vos L."/>
            <person name="Chen L."/>
            <person name="Duong T.A."/>
            <person name="Gao Y."/>
            <person name="Hammerbacher A."/>
            <person name="Kikkert J.R."/>
            <person name="Li Y."/>
            <person name="Li H."/>
            <person name="Li K."/>
            <person name="Li Q."/>
            <person name="Liu X."/>
            <person name="Ma X."/>
            <person name="Naidoo K."/>
            <person name="Pethybridge S.J."/>
            <person name="Sun J."/>
            <person name="Steenkamp E.T."/>
            <person name="van der Nest M.A."/>
            <person name="van Wyk S."/>
            <person name="Wingfield M.J."/>
            <person name="Xiong C."/>
            <person name="Yue Q."/>
            <person name="Zhang X."/>
        </authorList>
    </citation>
    <scope>NUCLEOTIDE SEQUENCE [LARGE SCALE GENOMIC DNA]</scope>
    <source>
        <strain evidence="3 4">BP6252</strain>
    </source>
</reference>
<evidence type="ECO:0000313" key="3">
    <source>
        <dbReference type="EMBL" id="RDW66180.1"/>
    </source>
</evidence>
<dbReference type="PROSITE" id="PS50172">
    <property type="entry name" value="BRCT"/>
    <property type="match status" value="5"/>
</dbReference>
<dbReference type="CDD" id="cd17743">
    <property type="entry name" value="BRCT_BRC1_like_rpt5"/>
    <property type="match status" value="1"/>
</dbReference>
<dbReference type="Pfam" id="PF16589">
    <property type="entry name" value="BRCT_2"/>
    <property type="match status" value="1"/>
</dbReference>
<dbReference type="InterPro" id="IPR001357">
    <property type="entry name" value="BRCT_dom"/>
</dbReference>
<evidence type="ECO:0000313" key="4">
    <source>
        <dbReference type="Proteomes" id="UP000256645"/>
    </source>
</evidence>
<dbReference type="AlphaFoldDB" id="A0A3D8QWV5"/>